<name>A0ABD5I9T6_BACTU</name>
<dbReference type="Proteomes" id="UP001272716">
    <property type="component" value="Unassembled WGS sequence"/>
</dbReference>
<protein>
    <recommendedName>
        <fullName evidence="3">Transposase</fullName>
    </recommendedName>
</protein>
<gene>
    <name evidence="1" type="ORF">BTTOUR_34550</name>
</gene>
<evidence type="ECO:0000313" key="1">
    <source>
        <dbReference type="EMBL" id="MDW9213868.1"/>
    </source>
</evidence>
<accession>A0ABD5I9T6</accession>
<proteinExistence type="predicted"/>
<dbReference type="EMBL" id="JAWQCK010000010">
    <property type="protein sequence ID" value="MDW9213868.1"/>
    <property type="molecule type" value="Genomic_DNA"/>
</dbReference>
<evidence type="ECO:0008006" key="3">
    <source>
        <dbReference type="Google" id="ProtNLM"/>
    </source>
</evidence>
<reference evidence="1 2" key="1">
    <citation type="submission" date="2023-10" db="EMBL/GenBank/DDBJ databases">
        <title>Draft Genome Sequence of Bacillus thuringiensis serovar. toumanoffi 4059: Identification of a Novel Cry Protein Candidate.</title>
        <authorList>
            <person name="Murdoch R.W."/>
            <person name="Gemler B."/>
            <person name="Heater B.S."/>
        </authorList>
    </citation>
    <scope>NUCLEOTIDE SEQUENCE [LARGE SCALE GENOMIC DNA]</scope>
    <source>
        <strain evidence="1 2">4059</strain>
    </source>
</reference>
<comment type="caution">
    <text evidence="1">The sequence shown here is derived from an EMBL/GenBank/DDBJ whole genome shotgun (WGS) entry which is preliminary data.</text>
</comment>
<organism evidence="1 2">
    <name type="scientific">Bacillus thuringiensis serovar toumanoffi</name>
    <dbReference type="NCBI Taxonomy" id="180862"/>
    <lineage>
        <taxon>Bacteria</taxon>
        <taxon>Bacillati</taxon>
        <taxon>Bacillota</taxon>
        <taxon>Bacilli</taxon>
        <taxon>Bacillales</taxon>
        <taxon>Bacillaceae</taxon>
        <taxon>Bacillus</taxon>
        <taxon>Bacillus cereus group</taxon>
    </lineage>
</organism>
<evidence type="ECO:0000313" key="2">
    <source>
        <dbReference type="Proteomes" id="UP001272716"/>
    </source>
</evidence>
<dbReference type="AlphaFoldDB" id="A0ABD5I9T6"/>
<sequence length="72" mass="8050">MRAEEIDAVIGCYIAPSSLLCTDTATNYKKFALIKALKHEHINLSKEGYVKKGYLPSPKRQQLSQAIKRVDG</sequence>